<dbReference type="GO" id="GO:0016832">
    <property type="term" value="F:aldehyde-lyase activity"/>
    <property type="evidence" value="ECO:0007669"/>
    <property type="project" value="TreeGrafter"/>
</dbReference>
<organism evidence="4 5">
    <name type="scientific">Clostridium botulinum</name>
    <dbReference type="NCBI Taxonomy" id="1491"/>
    <lineage>
        <taxon>Bacteria</taxon>
        <taxon>Bacillati</taxon>
        <taxon>Bacillota</taxon>
        <taxon>Clostridia</taxon>
        <taxon>Eubacteriales</taxon>
        <taxon>Clostridiaceae</taxon>
        <taxon>Clostridium</taxon>
    </lineage>
</organism>
<dbReference type="InterPro" id="IPR050197">
    <property type="entry name" value="Aldolase_class_II_sugar_metab"/>
</dbReference>
<feature type="domain" description="Class II aldolase/adducin N-terminal" evidence="3">
    <location>
        <begin position="7"/>
        <end position="188"/>
    </location>
</feature>
<dbReference type="PANTHER" id="PTHR22789:SF0">
    <property type="entry name" value="3-OXO-TETRONATE 4-PHOSPHATE DECARBOXYLASE-RELATED"/>
    <property type="match status" value="1"/>
</dbReference>
<evidence type="ECO:0000256" key="1">
    <source>
        <dbReference type="ARBA" id="ARBA00022723"/>
    </source>
</evidence>
<keyword evidence="1" id="KW-0479">Metal-binding</keyword>
<dbReference type="Gene3D" id="3.40.225.10">
    <property type="entry name" value="Class II aldolase/adducin N-terminal domain"/>
    <property type="match status" value="1"/>
</dbReference>
<dbReference type="InterPro" id="IPR001303">
    <property type="entry name" value="Aldolase_II/adducin_N"/>
</dbReference>
<dbReference type="Proteomes" id="UP000037540">
    <property type="component" value="Unassembled WGS sequence"/>
</dbReference>
<evidence type="ECO:0000313" key="5">
    <source>
        <dbReference type="Proteomes" id="UP000037540"/>
    </source>
</evidence>
<dbReference type="EMBL" id="LGVR01000019">
    <property type="protein sequence ID" value="KOA89181.1"/>
    <property type="molecule type" value="Genomic_DNA"/>
</dbReference>
<dbReference type="SUPFAM" id="SSF53639">
    <property type="entry name" value="AraD/HMP-PK domain-like"/>
    <property type="match status" value="1"/>
</dbReference>
<gene>
    <name evidence="4" type="ORF">ADU74_04975</name>
</gene>
<comment type="caution">
    <text evidence="4">The sequence shown here is derived from an EMBL/GenBank/DDBJ whole genome shotgun (WGS) entry which is preliminary data.</text>
</comment>
<sequence>MLENLKKKLTDIAKKAEKEGLCKHKSGNFSIRDVESGYIVVTPSGVSREKLTYEDICIVDINANLIEVKTKVKPTSELLMHLEAYKCREDISAIVHTHSKMATAFSVLNKEIPPIVYEAVNVVGNDGTIKVAPYARPGTVELANSIKELIKKSDVCLMANHGVLAVGGNIDDALLKASYVEEISEIYYSALMINQGKEPKTISTEELEKWKYPDEINLRVN</sequence>
<dbReference type="AlphaFoldDB" id="A0A9Q1UZD9"/>
<evidence type="ECO:0000313" key="4">
    <source>
        <dbReference type="EMBL" id="KOA89181.1"/>
    </source>
</evidence>
<accession>A0A9Q1UZD9</accession>
<reference evidence="4 5" key="1">
    <citation type="submission" date="2015-07" db="EMBL/GenBank/DDBJ databases">
        <title>Draft genome sequences of 17 French Clostridium botulinum group III.</title>
        <authorList>
            <person name="Woudstra C."/>
            <person name="Le Marechal C."/>
            <person name="Souillard R."/>
            <person name="Bayon-Auboyer M.-H."/>
            <person name="Dessouter D."/>
            <person name="Fach P."/>
        </authorList>
    </citation>
    <scope>NUCLEOTIDE SEQUENCE [LARGE SCALE GENOMIC DNA]</scope>
    <source>
        <strain evidence="4 5">12LNRI-CD</strain>
    </source>
</reference>
<dbReference type="Pfam" id="PF00596">
    <property type="entry name" value="Aldolase_II"/>
    <property type="match status" value="1"/>
</dbReference>
<dbReference type="PANTHER" id="PTHR22789">
    <property type="entry name" value="FUCULOSE PHOSPHATE ALDOLASE"/>
    <property type="match status" value="1"/>
</dbReference>
<dbReference type="OrthoDB" id="9794581at2"/>
<keyword evidence="2" id="KW-0456">Lyase</keyword>
<dbReference type="GO" id="GO:0046872">
    <property type="term" value="F:metal ion binding"/>
    <property type="evidence" value="ECO:0007669"/>
    <property type="project" value="UniProtKB-KW"/>
</dbReference>
<evidence type="ECO:0000259" key="3">
    <source>
        <dbReference type="SMART" id="SM01007"/>
    </source>
</evidence>
<evidence type="ECO:0000256" key="2">
    <source>
        <dbReference type="ARBA" id="ARBA00023239"/>
    </source>
</evidence>
<dbReference type="GO" id="GO:0019323">
    <property type="term" value="P:pentose catabolic process"/>
    <property type="evidence" value="ECO:0007669"/>
    <property type="project" value="TreeGrafter"/>
</dbReference>
<proteinExistence type="predicted"/>
<dbReference type="RefSeq" id="WP_013725076.1">
    <property type="nucleotide sequence ID" value="NZ_LGVO01000008.1"/>
</dbReference>
<dbReference type="SMART" id="SM01007">
    <property type="entry name" value="Aldolase_II"/>
    <property type="match status" value="1"/>
</dbReference>
<protein>
    <submittedName>
        <fullName evidence="4">Aldolase</fullName>
    </submittedName>
</protein>
<dbReference type="GO" id="GO:0005829">
    <property type="term" value="C:cytosol"/>
    <property type="evidence" value="ECO:0007669"/>
    <property type="project" value="TreeGrafter"/>
</dbReference>
<dbReference type="InterPro" id="IPR036409">
    <property type="entry name" value="Aldolase_II/adducin_N_sf"/>
</dbReference>
<name>A0A9Q1UZD9_CLOBO</name>